<dbReference type="Ensembl" id="ENSMMST00000033697.1">
    <property type="protein sequence ID" value="ENSMMSP00000030619.1"/>
    <property type="gene ID" value="ENSMMSG00000022846.1"/>
</dbReference>
<keyword evidence="2" id="KW-1185">Reference proteome</keyword>
<accession>A0A8C6MLT3</accession>
<name>A0A8C6MLT3_MOSMO</name>
<dbReference type="InterPro" id="IPR028226">
    <property type="entry name" value="LIN37"/>
</dbReference>
<sequence>MLKVKVEKSDLKLAWIRTKLDALLKCLPEKSYMGGEHLDEEAWKTHLDAHSKDCSIIVAPGKGHVPIFCPSK</sequence>
<proteinExistence type="predicted"/>
<dbReference type="AlphaFoldDB" id="A0A8C6MLT3"/>
<dbReference type="Proteomes" id="UP000694544">
    <property type="component" value="Unplaced"/>
</dbReference>
<dbReference type="PANTHER" id="PTHR31336">
    <property type="entry name" value="LIN37 HOMOLOG"/>
    <property type="match status" value="1"/>
</dbReference>
<protein>
    <submittedName>
        <fullName evidence="1">Uncharacterized protein</fullName>
    </submittedName>
</protein>
<evidence type="ECO:0000313" key="1">
    <source>
        <dbReference type="Ensembl" id="ENSMMSP00000030619.1"/>
    </source>
</evidence>
<reference evidence="1" key="1">
    <citation type="submission" date="2025-08" db="UniProtKB">
        <authorList>
            <consortium name="Ensembl"/>
        </authorList>
    </citation>
    <scope>IDENTIFICATION</scope>
</reference>
<reference evidence="1" key="2">
    <citation type="submission" date="2025-09" db="UniProtKB">
        <authorList>
            <consortium name="Ensembl"/>
        </authorList>
    </citation>
    <scope>IDENTIFICATION</scope>
</reference>
<organism evidence="1 2">
    <name type="scientific">Moschus moschiferus</name>
    <name type="common">Siberian musk deer</name>
    <name type="synonym">Moschus sibiricus</name>
    <dbReference type="NCBI Taxonomy" id="68415"/>
    <lineage>
        <taxon>Eukaryota</taxon>
        <taxon>Metazoa</taxon>
        <taxon>Chordata</taxon>
        <taxon>Craniata</taxon>
        <taxon>Vertebrata</taxon>
        <taxon>Euteleostomi</taxon>
        <taxon>Mammalia</taxon>
        <taxon>Eutheria</taxon>
        <taxon>Laurasiatheria</taxon>
        <taxon>Artiodactyla</taxon>
        <taxon>Ruminantia</taxon>
        <taxon>Pecora</taxon>
        <taxon>Moschidae</taxon>
        <taxon>Moschus</taxon>
    </lineage>
</organism>
<dbReference type="GO" id="GO:0017053">
    <property type="term" value="C:transcription repressor complex"/>
    <property type="evidence" value="ECO:0007669"/>
    <property type="project" value="InterPro"/>
</dbReference>
<dbReference type="GO" id="GO:0031523">
    <property type="term" value="C:Myb complex"/>
    <property type="evidence" value="ECO:0007669"/>
    <property type="project" value="TreeGrafter"/>
</dbReference>
<dbReference type="GeneTree" id="ENSGT01070000254103"/>
<dbReference type="GO" id="GO:0000122">
    <property type="term" value="P:negative regulation of transcription by RNA polymerase II"/>
    <property type="evidence" value="ECO:0007669"/>
    <property type="project" value="TreeGrafter"/>
</dbReference>
<evidence type="ECO:0000313" key="2">
    <source>
        <dbReference type="Proteomes" id="UP000694544"/>
    </source>
</evidence>
<dbReference type="PANTHER" id="PTHR31336:SF3">
    <property type="entry name" value="PROTEIN LIN-37 HOMOLOG"/>
    <property type="match status" value="1"/>
</dbReference>